<sequence>MLTTVKKGGERQTEGREAGAHFVEVFERRLKRREVLQGLVVGGSALVLAGLGGCGRRSDAAVEPVTSLTFREIPHRLDETHHVAPGYRAEVLLRWGDPLFAGAPPFAPLAQSGAAQALQFGNNNDFIGYLPLAADSGADKAEHLASANSERGLLCVNHEHTRPHHMFPKPGAAAPGSTPVQIEADMAAHGHSVVEIEKRDGRWQVVLDSPYNRRITALTETRVSGPAAGHPRLRTAADPSGRKVPGTFANCSGGITPWGTVLTAEENFRHYFGGDTRAIEATHPREAQMHRRFDILQQSRHYWQRLEPRFNIEREPLEPNRYGWVVEIDPYDPAAPPIKRTALGRFQHEAATVVAEPGAPVVVYSGDDSPDEYIFRFVSAAAFDADNLENNRDLLDAGTLYAARFDDDGSGRWLPLRHGEPGLTAADGFASQADILIDARLAADAVGATRMDRPEDVETNPVTGRVYVSLTRNTERAATDAANPRARNLAGHILELSPPGTDGARDHLADEFRWEVFVLAGDPKAAGADRGRYGAGTSEHGWFCNPDNFAFDPRGRLWIATDGFVDFGVHDGLWAADTGGPGRALCKHFFGCPRGAELCGPCFTPDGKTLFLAVQHPGDEEGADFANPTTLWPDFKPGMPPRASVMAITKEDGGEIGA</sequence>
<protein>
    <submittedName>
        <fullName evidence="1">PhoX family phosphatase</fullName>
    </submittedName>
</protein>
<dbReference type="PANTHER" id="PTHR35399">
    <property type="entry name" value="SLR8030 PROTEIN"/>
    <property type="match status" value="1"/>
</dbReference>
<dbReference type="SUPFAM" id="SSF63829">
    <property type="entry name" value="Calcium-dependent phosphotriesterase"/>
    <property type="match status" value="1"/>
</dbReference>
<gene>
    <name evidence="1" type="ORF">FKG94_16850</name>
</gene>
<dbReference type="Proteomes" id="UP000319732">
    <property type="component" value="Unassembled WGS sequence"/>
</dbReference>
<dbReference type="EMBL" id="VHSG01000017">
    <property type="protein sequence ID" value="TQV74271.1"/>
    <property type="molecule type" value="Genomic_DNA"/>
</dbReference>
<accession>A0A545TAN1</accession>
<reference evidence="1 2" key="1">
    <citation type="submission" date="2019-06" db="EMBL/GenBank/DDBJ databases">
        <title>Whole genome sequence for Cellvibrionaceae sp. R142.</title>
        <authorList>
            <person name="Wang G."/>
        </authorList>
    </citation>
    <scope>NUCLEOTIDE SEQUENCE [LARGE SCALE GENOMIC DNA]</scope>
    <source>
        <strain evidence="1 2">R142</strain>
    </source>
</reference>
<dbReference type="AlphaFoldDB" id="A0A545TAN1"/>
<evidence type="ECO:0000313" key="2">
    <source>
        <dbReference type="Proteomes" id="UP000319732"/>
    </source>
</evidence>
<name>A0A545TAN1_9GAMM</name>
<dbReference type="PANTHER" id="PTHR35399:SF2">
    <property type="entry name" value="DUF839 DOMAIN-CONTAINING PROTEIN"/>
    <property type="match status" value="1"/>
</dbReference>
<keyword evidence="2" id="KW-1185">Reference proteome</keyword>
<dbReference type="OrthoDB" id="9801383at2"/>
<proteinExistence type="predicted"/>
<dbReference type="InterPro" id="IPR008557">
    <property type="entry name" value="PhoX"/>
</dbReference>
<organism evidence="1 2">
    <name type="scientific">Exilibacterium tricleocarpae</name>
    <dbReference type="NCBI Taxonomy" id="2591008"/>
    <lineage>
        <taxon>Bacteria</taxon>
        <taxon>Pseudomonadati</taxon>
        <taxon>Pseudomonadota</taxon>
        <taxon>Gammaproteobacteria</taxon>
        <taxon>Cellvibrionales</taxon>
        <taxon>Cellvibrionaceae</taxon>
        <taxon>Exilibacterium</taxon>
    </lineage>
</organism>
<comment type="caution">
    <text evidence="1">The sequence shown here is derived from an EMBL/GenBank/DDBJ whole genome shotgun (WGS) entry which is preliminary data.</text>
</comment>
<dbReference type="Pfam" id="PF05787">
    <property type="entry name" value="PhoX"/>
    <property type="match status" value="1"/>
</dbReference>
<evidence type="ECO:0000313" key="1">
    <source>
        <dbReference type="EMBL" id="TQV74271.1"/>
    </source>
</evidence>